<reference evidence="8" key="1">
    <citation type="journal article" date="2015" name="PLoS Genet.">
        <title>The dynamic genome and transcriptome of the human fungal pathogen Blastomyces and close relative Emmonsia.</title>
        <authorList>
            <person name="Munoz J.F."/>
            <person name="Gauthier G.M."/>
            <person name="Desjardins C.A."/>
            <person name="Gallo J.E."/>
            <person name="Holder J."/>
            <person name="Sullivan T.D."/>
            <person name="Marty A.J."/>
            <person name="Carmen J.C."/>
            <person name="Chen Z."/>
            <person name="Ding L."/>
            <person name="Gujja S."/>
            <person name="Magrini V."/>
            <person name="Misas E."/>
            <person name="Mitreva M."/>
            <person name="Priest M."/>
            <person name="Saif S."/>
            <person name="Whiston E.A."/>
            <person name="Young S."/>
            <person name="Zeng Q."/>
            <person name="Goldman W.E."/>
            <person name="Mardis E.R."/>
            <person name="Taylor J.W."/>
            <person name="McEwen J.G."/>
            <person name="Clay O.K."/>
            <person name="Klein B.S."/>
            <person name="Cuomo C.A."/>
        </authorList>
    </citation>
    <scope>NUCLEOTIDE SEQUENCE [LARGE SCALE GENOMIC DNA]</scope>
    <source>
        <strain evidence="8">SLH14081</strain>
    </source>
</reference>
<keyword evidence="8" id="KW-1185">Reference proteome</keyword>
<evidence type="ECO:0000256" key="5">
    <source>
        <dbReference type="ARBA" id="ARBA00022840"/>
    </source>
</evidence>
<keyword evidence="1" id="KW-0723">Serine/threonine-protein kinase</keyword>
<dbReference type="InterPro" id="IPR011009">
    <property type="entry name" value="Kinase-like_dom_sf"/>
</dbReference>
<evidence type="ECO:0000313" key="8">
    <source>
        <dbReference type="Proteomes" id="UP000002038"/>
    </source>
</evidence>
<dbReference type="Pfam" id="PF00069">
    <property type="entry name" value="Pkinase"/>
    <property type="match status" value="1"/>
</dbReference>
<organism evidence="7 8">
    <name type="scientific">Blastomyces gilchristii (strain SLH14081)</name>
    <name type="common">Blastomyces dermatitidis</name>
    <dbReference type="NCBI Taxonomy" id="559298"/>
    <lineage>
        <taxon>Eukaryota</taxon>
        <taxon>Fungi</taxon>
        <taxon>Dikarya</taxon>
        <taxon>Ascomycota</taxon>
        <taxon>Pezizomycotina</taxon>
        <taxon>Eurotiomycetes</taxon>
        <taxon>Eurotiomycetidae</taxon>
        <taxon>Onygenales</taxon>
        <taxon>Ajellomycetaceae</taxon>
        <taxon>Blastomyces</taxon>
    </lineage>
</organism>
<evidence type="ECO:0000256" key="3">
    <source>
        <dbReference type="ARBA" id="ARBA00022741"/>
    </source>
</evidence>
<dbReference type="AlphaFoldDB" id="A0A179UG70"/>
<dbReference type="EMBL" id="GG657451">
    <property type="protein sequence ID" value="OAT06753.1"/>
    <property type="molecule type" value="Genomic_DNA"/>
</dbReference>
<keyword evidence="3" id="KW-0547">Nucleotide-binding</keyword>
<dbReference type="GO" id="GO:0005524">
    <property type="term" value="F:ATP binding"/>
    <property type="evidence" value="ECO:0007669"/>
    <property type="project" value="UniProtKB-KW"/>
</dbReference>
<feature type="domain" description="Protein kinase" evidence="6">
    <location>
        <begin position="1"/>
        <end position="297"/>
    </location>
</feature>
<accession>A0A179UG70</accession>
<dbReference type="GO" id="GO:0004674">
    <property type="term" value="F:protein serine/threonine kinase activity"/>
    <property type="evidence" value="ECO:0007669"/>
    <property type="project" value="UniProtKB-KW"/>
</dbReference>
<dbReference type="FunFam" id="1.10.510.10:FF:000624">
    <property type="entry name" value="Mitogen-activated protein kinase"/>
    <property type="match status" value="1"/>
</dbReference>
<dbReference type="InterPro" id="IPR050117">
    <property type="entry name" value="MAPK"/>
</dbReference>
<evidence type="ECO:0000313" key="7">
    <source>
        <dbReference type="EMBL" id="OAT06753.1"/>
    </source>
</evidence>
<dbReference type="InterPro" id="IPR000719">
    <property type="entry name" value="Prot_kinase_dom"/>
</dbReference>
<protein>
    <submittedName>
        <fullName evidence="7">CMGC/MAPK/P38 protein kinase</fullName>
    </submittedName>
</protein>
<dbReference type="SMART" id="SM00220">
    <property type="entry name" value="S_TKc"/>
    <property type="match status" value="1"/>
</dbReference>
<proteinExistence type="predicted"/>
<name>A0A179UG70_BLAGS</name>
<keyword evidence="2" id="KW-0808">Transferase</keyword>
<dbReference type="VEuPathDB" id="FungiDB:BDBG_02919"/>
<keyword evidence="5" id="KW-0067">ATP-binding</keyword>
<dbReference type="PROSITE" id="PS50011">
    <property type="entry name" value="PROTEIN_KINASE_DOM"/>
    <property type="match status" value="1"/>
</dbReference>
<dbReference type="KEGG" id="bgh:BDBG_02919"/>
<dbReference type="Gene3D" id="1.10.510.10">
    <property type="entry name" value="Transferase(Phosphotransferase) domain 1"/>
    <property type="match status" value="1"/>
</dbReference>
<keyword evidence="4 7" id="KW-0418">Kinase</keyword>
<evidence type="ECO:0000256" key="2">
    <source>
        <dbReference type="ARBA" id="ARBA00022679"/>
    </source>
</evidence>
<sequence length="359" mass="41425">MVQFTHVNVFGTCFEVTTRYHHLLPLKIEASSLRCSAIDELICSQVTVKKITKPFRNSELSQKAYLELKLLKHLKHENIAALRDVFMSPEDNIYLITEHQDASLEQLILSQPLGETHYTKVFLYQILRGLKYIHSANVVHCNLKPSNILIGHNCDLRITDFDHARIQGTKVTEPFSEIQCFRTPELLLGECTYEFAIDMWSVGYIFARMINRELFSLEDWKVNSLHAIGYPPRSMMSGIDDANISENLEPLLNTRCKPLRCYINTTDLEAMGLAEHLLAFDPKARYQANQALLHKYVSFYHDPDDEPVSEQRWSVSDTDYVNLPVDTWKTLISLSEILDHHNKQLSSEVSSKYVMVEMK</sequence>
<evidence type="ECO:0000256" key="4">
    <source>
        <dbReference type="ARBA" id="ARBA00022777"/>
    </source>
</evidence>
<dbReference type="STRING" id="559298.A0A179UG70"/>
<dbReference type="Gene3D" id="3.30.200.20">
    <property type="entry name" value="Phosphorylase Kinase, domain 1"/>
    <property type="match status" value="1"/>
</dbReference>
<dbReference type="Proteomes" id="UP000002038">
    <property type="component" value="Unassembled WGS sequence"/>
</dbReference>
<dbReference type="OrthoDB" id="4181325at2759"/>
<evidence type="ECO:0000259" key="6">
    <source>
        <dbReference type="PROSITE" id="PS50011"/>
    </source>
</evidence>
<dbReference type="PANTHER" id="PTHR24055">
    <property type="entry name" value="MITOGEN-ACTIVATED PROTEIN KINASE"/>
    <property type="match status" value="1"/>
</dbReference>
<dbReference type="RefSeq" id="XP_031577390.1">
    <property type="nucleotide sequence ID" value="XM_031721014.1"/>
</dbReference>
<dbReference type="SUPFAM" id="SSF56112">
    <property type="entry name" value="Protein kinase-like (PK-like)"/>
    <property type="match status" value="1"/>
</dbReference>
<gene>
    <name evidence="7" type="ORF">BDBG_02919</name>
</gene>
<dbReference type="GeneID" id="8505935"/>
<evidence type="ECO:0000256" key="1">
    <source>
        <dbReference type="ARBA" id="ARBA00022527"/>
    </source>
</evidence>